<evidence type="ECO:0000313" key="6">
    <source>
        <dbReference type="EMBL" id="KRQ87766.1"/>
    </source>
</evidence>
<comment type="caution">
    <text evidence="6">The sequence shown here is derived from an EMBL/GenBank/DDBJ whole genome shotgun (WGS) entry which is preliminary data.</text>
</comment>
<dbReference type="Pfam" id="PF00158">
    <property type="entry name" value="Sigma54_activat"/>
    <property type="match status" value="1"/>
</dbReference>
<dbReference type="SUPFAM" id="SSF46689">
    <property type="entry name" value="Homeodomain-like"/>
    <property type="match status" value="1"/>
</dbReference>
<dbReference type="GO" id="GO:0043565">
    <property type="term" value="F:sequence-specific DNA binding"/>
    <property type="evidence" value="ECO:0007669"/>
    <property type="project" value="InterPro"/>
</dbReference>
<evidence type="ECO:0000256" key="4">
    <source>
        <dbReference type="ARBA" id="ARBA00023163"/>
    </source>
</evidence>
<dbReference type="InterPro" id="IPR025944">
    <property type="entry name" value="Sigma_54_int_dom_CS"/>
</dbReference>
<dbReference type="SUPFAM" id="SSF52540">
    <property type="entry name" value="P-loop containing nucleoside triphosphate hydrolases"/>
    <property type="match status" value="1"/>
</dbReference>
<name>A0A0R3JW22_CALMK</name>
<gene>
    <name evidence="6" type="primary">rocR_1</name>
    <name evidence="6" type="ORF">ABG79_00571</name>
</gene>
<dbReference type="PATRIC" id="fig|908809.3.peg.573"/>
<dbReference type="Pfam" id="PF25601">
    <property type="entry name" value="AAA_lid_14"/>
    <property type="match status" value="1"/>
</dbReference>
<keyword evidence="7" id="KW-1185">Reference proteome</keyword>
<dbReference type="InterPro" id="IPR027417">
    <property type="entry name" value="P-loop_NTPase"/>
</dbReference>
<dbReference type="PRINTS" id="PR01590">
    <property type="entry name" value="HTHFIS"/>
</dbReference>
<dbReference type="STRING" id="908809.ABG79_00571"/>
<dbReference type="SMART" id="SM00382">
    <property type="entry name" value="AAA"/>
    <property type="match status" value="1"/>
</dbReference>
<evidence type="ECO:0000256" key="3">
    <source>
        <dbReference type="ARBA" id="ARBA00023015"/>
    </source>
</evidence>
<sequence length="300" mass="34451">MEFVGKSKETIKIKEYAEKIANSDSPILIYGETGTGKEVLVDYIHKVGNRRNRPLVVQNCAAVPANLLESILFGTTKGAFTEATDKKGLFEVADDGIIYLDELNSMPIELQGKILRVLEDGMVRRIGGLTEIKVDVRVIASVNTEPFECVNKGFLRRDLFYRLNVFYLKLPELKDRKEDIKELCEYFIKYYNEKFKKHVKGISNEVVEIFYRYDWPGNIRELKNVLESVMNFKDGGVITIEDVPEHLIVNEKGLAEMIEEFEKSKIAEALSLNDYNISNAAKYLKIPRQTLQYKIKKYGL</sequence>
<keyword evidence="3" id="KW-0805">Transcription regulation</keyword>
<dbReference type="PANTHER" id="PTHR32071:SF74">
    <property type="entry name" value="TRANSCRIPTIONAL ACTIVATOR ROCR"/>
    <property type="match status" value="1"/>
</dbReference>
<evidence type="ECO:0000259" key="5">
    <source>
        <dbReference type="PROSITE" id="PS50045"/>
    </source>
</evidence>
<dbReference type="GO" id="GO:0006355">
    <property type="term" value="P:regulation of DNA-templated transcription"/>
    <property type="evidence" value="ECO:0007669"/>
    <property type="project" value="InterPro"/>
</dbReference>
<dbReference type="Gene3D" id="3.40.50.300">
    <property type="entry name" value="P-loop containing nucleotide triphosphate hydrolases"/>
    <property type="match status" value="1"/>
</dbReference>
<evidence type="ECO:0000256" key="1">
    <source>
        <dbReference type="ARBA" id="ARBA00022741"/>
    </source>
</evidence>
<keyword evidence="1" id="KW-0547">Nucleotide-binding</keyword>
<dbReference type="PANTHER" id="PTHR32071">
    <property type="entry name" value="TRANSCRIPTIONAL REGULATORY PROTEIN"/>
    <property type="match status" value="1"/>
</dbReference>
<dbReference type="InterPro" id="IPR002197">
    <property type="entry name" value="HTH_Fis"/>
</dbReference>
<dbReference type="FunFam" id="3.40.50.300:FF:000006">
    <property type="entry name" value="DNA-binding transcriptional regulator NtrC"/>
    <property type="match status" value="1"/>
</dbReference>
<evidence type="ECO:0000256" key="2">
    <source>
        <dbReference type="ARBA" id="ARBA00022840"/>
    </source>
</evidence>
<dbReference type="InterPro" id="IPR003593">
    <property type="entry name" value="AAA+_ATPase"/>
</dbReference>
<evidence type="ECO:0000313" key="7">
    <source>
        <dbReference type="Proteomes" id="UP000052015"/>
    </source>
</evidence>
<dbReference type="InterPro" id="IPR002078">
    <property type="entry name" value="Sigma_54_int"/>
</dbReference>
<dbReference type="Pfam" id="PF02954">
    <property type="entry name" value="HTH_8"/>
    <property type="match status" value="1"/>
</dbReference>
<accession>A0A0R3JW22</accession>
<dbReference type="PROSITE" id="PS50045">
    <property type="entry name" value="SIGMA54_INTERACT_4"/>
    <property type="match status" value="1"/>
</dbReference>
<dbReference type="PROSITE" id="PS00688">
    <property type="entry name" value="SIGMA54_INTERACT_3"/>
    <property type="match status" value="1"/>
</dbReference>
<dbReference type="Proteomes" id="UP000052015">
    <property type="component" value="Unassembled WGS sequence"/>
</dbReference>
<feature type="domain" description="Sigma-54 factor interaction" evidence="5">
    <location>
        <begin position="3"/>
        <end position="231"/>
    </location>
</feature>
<organism evidence="6 7">
    <name type="scientific">Caloramator mitchellensis</name>
    <dbReference type="NCBI Taxonomy" id="908809"/>
    <lineage>
        <taxon>Bacteria</taxon>
        <taxon>Bacillati</taxon>
        <taxon>Bacillota</taxon>
        <taxon>Clostridia</taxon>
        <taxon>Eubacteriales</taxon>
        <taxon>Clostridiaceae</taxon>
        <taxon>Caloramator</taxon>
    </lineage>
</organism>
<dbReference type="OrthoDB" id="9803970at2"/>
<reference evidence="6 7" key="1">
    <citation type="submission" date="2015-09" db="EMBL/GenBank/DDBJ databases">
        <title>Draft genome sequence of a Caloramator mitchellensis, a moderate thermophile from the Great Artesian Basin of Australia.</title>
        <authorList>
            <person name="Patel B.K."/>
        </authorList>
    </citation>
    <scope>NUCLEOTIDE SEQUENCE [LARGE SCALE GENOMIC DNA]</scope>
    <source>
        <strain evidence="6 7">VF08</strain>
    </source>
</reference>
<dbReference type="InterPro" id="IPR058031">
    <property type="entry name" value="AAA_lid_NorR"/>
</dbReference>
<dbReference type="InterPro" id="IPR009057">
    <property type="entry name" value="Homeodomain-like_sf"/>
</dbReference>
<dbReference type="CDD" id="cd00009">
    <property type="entry name" value="AAA"/>
    <property type="match status" value="1"/>
</dbReference>
<dbReference type="Gene3D" id="1.10.8.60">
    <property type="match status" value="1"/>
</dbReference>
<dbReference type="PROSITE" id="PS00675">
    <property type="entry name" value="SIGMA54_INTERACT_1"/>
    <property type="match status" value="1"/>
</dbReference>
<dbReference type="EMBL" id="LKHP01000002">
    <property type="protein sequence ID" value="KRQ87766.1"/>
    <property type="molecule type" value="Genomic_DNA"/>
</dbReference>
<dbReference type="AlphaFoldDB" id="A0A0R3JW22"/>
<keyword evidence="2" id="KW-0067">ATP-binding</keyword>
<dbReference type="Gene3D" id="1.10.10.60">
    <property type="entry name" value="Homeodomain-like"/>
    <property type="match status" value="1"/>
</dbReference>
<dbReference type="RefSeq" id="WP_057976904.1">
    <property type="nucleotide sequence ID" value="NZ_LKHP01000002.1"/>
</dbReference>
<dbReference type="GO" id="GO:0005524">
    <property type="term" value="F:ATP binding"/>
    <property type="evidence" value="ECO:0007669"/>
    <property type="project" value="UniProtKB-KW"/>
</dbReference>
<proteinExistence type="predicted"/>
<protein>
    <submittedName>
        <fullName evidence="6">Arginine utilization regulatory protein RocR</fullName>
    </submittedName>
</protein>
<dbReference type="InterPro" id="IPR025662">
    <property type="entry name" value="Sigma_54_int_dom_ATP-bd_1"/>
</dbReference>
<keyword evidence="4" id="KW-0804">Transcription</keyword>